<feature type="region of interest" description="Disordered" evidence="1">
    <location>
        <begin position="1"/>
        <end position="28"/>
    </location>
</feature>
<feature type="compositionally biased region" description="Pro residues" evidence="1">
    <location>
        <begin position="63"/>
        <end position="72"/>
    </location>
</feature>
<keyword evidence="3" id="KW-1185">Reference proteome</keyword>
<evidence type="ECO:0000313" key="3">
    <source>
        <dbReference type="Proteomes" id="UP000485058"/>
    </source>
</evidence>
<organism evidence="2 3">
    <name type="scientific">Haematococcus lacustris</name>
    <name type="common">Green alga</name>
    <name type="synonym">Haematococcus pluvialis</name>
    <dbReference type="NCBI Taxonomy" id="44745"/>
    <lineage>
        <taxon>Eukaryota</taxon>
        <taxon>Viridiplantae</taxon>
        <taxon>Chlorophyta</taxon>
        <taxon>core chlorophytes</taxon>
        <taxon>Chlorophyceae</taxon>
        <taxon>CS clade</taxon>
        <taxon>Chlamydomonadales</taxon>
        <taxon>Haematococcaceae</taxon>
        <taxon>Haematococcus</taxon>
    </lineage>
</organism>
<comment type="caution">
    <text evidence="2">The sequence shown here is derived from an EMBL/GenBank/DDBJ whole genome shotgun (WGS) entry which is preliminary data.</text>
</comment>
<proteinExistence type="predicted"/>
<dbReference type="AlphaFoldDB" id="A0A699ZW68"/>
<protein>
    <submittedName>
        <fullName evidence="2">Uncharacterized protein</fullName>
    </submittedName>
</protein>
<gene>
    <name evidence="2" type="ORF">HaLaN_23384</name>
</gene>
<accession>A0A699ZW68</accession>
<dbReference type="Proteomes" id="UP000485058">
    <property type="component" value="Unassembled WGS sequence"/>
</dbReference>
<reference evidence="2 3" key="1">
    <citation type="submission" date="2020-02" db="EMBL/GenBank/DDBJ databases">
        <title>Draft genome sequence of Haematococcus lacustris strain NIES-144.</title>
        <authorList>
            <person name="Morimoto D."/>
            <person name="Nakagawa S."/>
            <person name="Yoshida T."/>
            <person name="Sawayama S."/>
        </authorList>
    </citation>
    <scope>NUCLEOTIDE SEQUENCE [LARGE SCALE GENOMIC DNA]</scope>
    <source>
        <strain evidence="2 3">NIES-144</strain>
    </source>
</reference>
<feature type="region of interest" description="Disordered" evidence="1">
    <location>
        <begin position="43"/>
        <end position="72"/>
    </location>
</feature>
<evidence type="ECO:0000313" key="2">
    <source>
        <dbReference type="EMBL" id="GFH25430.1"/>
    </source>
</evidence>
<name>A0A699ZW68_HAELA</name>
<dbReference type="EMBL" id="BLLF01002812">
    <property type="protein sequence ID" value="GFH25430.1"/>
    <property type="molecule type" value="Genomic_DNA"/>
</dbReference>
<sequence length="72" mass="7538">MSHRPSEQQQMMASGWSGTCIPQAAGGNEWGAGTRTAAVQSGINPGEAALSKARSFDRCPSLQPTPRPHSMA</sequence>
<evidence type="ECO:0000256" key="1">
    <source>
        <dbReference type="SAM" id="MobiDB-lite"/>
    </source>
</evidence>